<name>A0A4D9FC54_9SAUR</name>
<dbReference type="EMBL" id="QXTE01000006">
    <property type="protein sequence ID" value="TFK15044.1"/>
    <property type="molecule type" value="Genomic_DNA"/>
</dbReference>
<evidence type="ECO:0000313" key="1">
    <source>
        <dbReference type="EMBL" id="TFK15044.1"/>
    </source>
</evidence>
<gene>
    <name evidence="1" type="ORF">DR999_PMT01323</name>
</gene>
<reference evidence="1 2" key="2">
    <citation type="submission" date="2019-04" db="EMBL/GenBank/DDBJ databases">
        <title>The genome sequence of big-headed turtle.</title>
        <authorList>
            <person name="Gong S."/>
        </authorList>
    </citation>
    <scope>NUCLEOTIDE SEQUENCE [LARGE SCALE GENOMIC DNA]</scope>
    <source>
        <strain evidence="1">DO16091913</strain>
        <tissue evidence="1">Muscle</tissue>
    </source>
</reference>
<evidence type="ECO:0000313" key="2">
    <source>
        <dbReference type="Proteomes" id="UP000297703"/>
    </source>
</evidence>
<keyword evidence="2" id="KW-1185">Reference proteome</keyword>
<accession>A0A4D9FC54</accession>
<reference evidence="1 2" key="1">
    <citation type="submission" date="2019-04" db="EMBL/GenBank/DDBJ databases">
        <title>Draft genome of the big-headed turtle Platysternon megacephalum.</title>
        <authorList>
            <person name="Gong S."/>
        </authorList>
    </citation>
    <scope>NUCLEOTIDE SEQUENCE [LARGE SCALE GENOMIC DNA]</scope>
    <source>
        <strain evidence="1">DO16091913</strain>
        <tissue evidence="1">Muscle</tissue>
    </source>
</reference>
<comment type="caution">
    <text evidence="1">The sequence shown here is derived from an EMBL/GenBank/DDBJ whole genome shotgun (WGS) entry which is preliminary data.</text>
</comment>
<dbReference type="Proteomes" id="UP000297703">
    <property type="component" value="Unassembled WGS sequence"/>
</dbReference>
<dbReference type="AlphaFoldDB" id="A0A4D9FC54"/>
<organism evidence="1 2">
    <name type="scientific">Platysternon megacephalum</name>
    <name type="common">big-headed turtle</name>
    <dbReference type="NCBI Taxonomy" id="55544"/>
    <lineage>
        <taxon>Eukaryota</taxon>
        <taxon>Metazoa</taxon>
        <taxon>Chordata</taxon>
        <taxon>Craniata</taxon>
        <taxon>Vertebrata</taxon>
        <taxon>Euteleostomi</taxon>
        <taxon>Archelosauria</taxon>
        <taxon>Testudinata</taxon>
        <taxon>Testudines</taxon>
        <taxon>Cryptodira</taxon>
        <taxon>Durocryptodira</taxon>
        <taxon>Testudinoidea</taxon>
        <taxon>Platysternidae</taxon>
        <taxon>Platysternon</taxon>
    </lineage>
</organism>
<proteinExistence type="predicted"/>
<sequence>MVNSLYVLQSCQVRIQSTECRCGGKGCCAGYMAIGLHNAETKHTDANALQPTGRGADIHKEWAMEPKEDSLIEAAQQPSLILVVHSLHIRHCIGSTLDIAHSLFERAAS</sequence>
<protein>
    <submittedName>
        <fullName evidence="1">Uncharacterized protein</fullName>
    </submittedName>
</protein>